<feature type="region of interest" description="Disordered" evidence="3">
    <location>
        <begin position="424"/>
        <end position="444"/>
    </location>
</feature>
<dbReference type="EMBL" id="JAEUBE010000327">
    <property type="protein sequence ID" value="KAH3664219.1"/>
    <property type="molecule type" value="Genomic_DNA"/>
</dbReference>
<accession>A0A9P8T3I4</accession>
<feature type="coiled-coil region" evidence="2">
    <location>
        <begin position="281"/>
        <end position="315"/>
    </location>
</feature>
<reference evidence="4" key="2">
    <citation type="submission" date="2021-01" db="EMBL/GenBank/DDBJ databases">
        <authorList>
            <person name="Schikora-Tamarit M.A."/>
        </authorList>
    </citation>
    <scope>NUCLEOTIDE SEQUENCE</scope>
    <source>
        <strain evidence="4">CBS6075</strain>
    </source>
</reference>
<dbReference type="Proteomes" id="UP000769157">
    <property type="component" value="Unassembled WGS sequence"/>
</dbReference>
<dbReference type="InterPro" id="IPR043129">
    <property type="entry name" value="ATPase_NBD"/>
</dbReference>
<evidence type="ECO:0000256" key="3">
    <source>
        <dbReference type="SAM" id="MobiDB-lite"/>
    </source>
</evidence>
<keyword evidence="2" id="KW-0175">Coiled coil</keyword>
<dbReference type="Gene3D" id="3.30.420.40">
    <property type="match status" value="2"/>
</dbReference>
<gene>
    <name evidence="4" type="ORF">OGAPHI_004570</name>
</gene>
<evidence type="ECO:0008006" key="6">
    <source>
        <dbReference type="Google" id="ProtNLM"/>
    </source>
</evidence>
<dbReference type="Pfam" id="PF00022">
    <property type="entry name" value="Actin"/>
    <property type="match status" value="2"/>
</dbReference>
<dbReference type="SMART" id="SM00268">
    <property type="entry name" value="ACTIN"/>
    <property type="match status" value="1"/>
</dbReference>
<dbReference type="CDD" id="cd10211">
    <property type="entry name" value="ASKHA_NBD_Arp5"/>
    <property type="match status" value="1"/>
</dbReference>
<dbReference type="GeneID" id="70236535"/>
<name>A0A9P8T3I4_9ASCO</name>
<dbReference type="AlphaFoldDB" id="A0A9P8T3I4"/>
<proteinExistence type="inferred from homology"/>
<dbReference type="InterPro" id="IPR004000">
    <property type="entry name" value="Actin"/>
</dbReference>
<dbReference type="FunFam" id="3.30.420.40:FF:000058">
    <property type="entry name" value="Putative actin-related protein 5"/>
    <property type="match status" value="1"/>
</dbReference>
<reference evidence="4" key="1">
    <citation type="journal article" date="2021" name="Open Biol.">
        <title>Shared evolutionary footprints suggest mitochondrial oxidative damage underlies multiple complex I losses in fungi.</title>
        <authorList>
            <person name="Schikora-Tamarit M.A."/>
            <person name="Marcet-Houben M."/>
            <person name="Nosek J."/>
            <person name="Gabaldon T."/>
        </authorList>
    </citation>
    <scope>NUCLEOTIDE SEQUENCE</scope>
    <source>
        <strain evidence="4">CBS6075</strain>
    </source>
</reference>
<keyword evidence="5" id="KW-1185">Reference proteome</keyword>
<organism evidence="4 5">
    <name type="scientific">Ogataea philodendri</name>
    <dbReference type="NCBI Taxonomy" id="1378263"/>
    <lineage>
        <taxon>Eukaryota</taxon>
        <taxon>Fungi</taxon>
        <taxon>Dikarya</taxon>
        <taxon>Ascomycota</taxon>
        <taxon>Saccharomycotina</taxon>
        <taxon>Pichiomycetes</taxon>
        <taxon>Pichiales</taxon>
        <taxon>Pichiaceae</taxon>
        <taxon>Ogataea</taxon>
    </lineage>
</organism>
<comment type="similarity">
    <text evidence="1">Belongs to the actin family.</text>
</comment>
<dbReference type="SUPFAM" id="SSF53067">
    <property type="entry name" value="Actin-like ATPase domain"/>
    <property type="match status" value="2"/>
</dbReference>
<feature type="region of interest" description="Disordered" evidence="3">
    <location>
        <begin position="1"/>
        <end position="21"/>
    </location>
</feature>
<feature type="region of interest" description="Disordered" evidence="3">
    <location>
        <begin position="496"/>
        <end position="523"/>
    </location>
</feature>
<protein>
    <recommendedName>
        <fullName evidence="6">Actin-related protein 5</fullName>
    </recommendedName>
</protein>
<dbReference type="RefSeq" id="XP_046060491.1">
    <property type="nucleotide sequence ID" value="XM_046205663.1"/>
</dbReference>
<sequence length="739" mass="85311">MSSKQAEEELPPRPAYPIPDFGPTGKLEPYYGSYETGVPIAIDLGRSTTRFGLVKESDPNNVFPTLISRFKDRRVNKMVTLVGNEMFLDTISKSNIRSAFDGPMINNWDVIEKVLDYGFLHSGVSSQGRVDNPVVMNEVLATPLQQRAGMMELLFEGFEIPKVAFGTDCLFSYYQNGGSTGLVIGTGHDATHVIPVVDQKPVLSIAKRIDWGGRQATNYLMDFIGLKYPYFPTRITPFQMEKIKQDYCYVSKDYGTEVSNYLSLDNLEKNDIVLEAPFTEIIKHQKTEEELQIEAERKRDQIKKLHEQARERRLEKLVQKEADFTYYTNLKDRMKSMNKREQIDILRTEGFDDEADMNKYIGNLEKSLKKARNEDIGENTSDEPPSFPLIDVPDEQLTEEQIKEKRKQRLMKANHDARIRAKQEKELAQKEAEAAAEKDRKRRETDLSGWIAERREKLEKLTQNVKERKRLKEELTDRKSRAAQNRMKNIASLADEDRGSGRRKKAGNVTIDNDPNDTFGANDDDWAVYRDIARGEDDDAEEEEQQEILKIEEELLEFDPDFTVEDTLQRQYDWRNSLIHRFLRGPRNFDPEDQHQQHQIHINVERIRIPEIMFQPSIAGVDQAGIVELSEDTLLRRLPGETGFSGDDSNEMMKDVFVTGGQSLFQNFQERLETDLRAVLPVGSLLKVRRAQDPLLDAWRGMAKWSVSEHSKNSYISRQEYAEYGAEYMKENNMGWVKL</sequence>
<evidence type="ECO:0000256" key="2">
    <source>
        <dbReference type="SAM" id="Coils"/>
    </source>
</evidence>
<dbReference type="OrthoDB" id="7340501at2759"/>
<evidence type="ECO:0000313" key="4">
    <source>
        <dbReference type="EMBL" id="KAH3664219.1"/>
    </source>
</evidence>
<evidence type="ECO:0000256" key="1">
    <source>
        <dbReference type="RuleBase" id="RU000487"/>
    </source>
</evidence>
<dbReference type="PANTHER" id="PTHR11937">
    <property type="entry name" value="ACTIN"/>
    <property type="match status" value="1"/>
</dbReference>
<feature type="compositionally biased region" description="Basic and acidic residues" evidence="3">
    <location>
        <begin position="1"/>
        <end position="11"/>
    </location>
</feature>
<evidence type="ECO:0000313" key="5">
    <source>
        <dbReference type="Proteomes" id="UP000769157"/>
    </source>
</evidence>
<dbReference type="Gene3D" id="3.90.640.10">
    <property type="entry name" value="Actin, Chain A, domain 4"/>
    <property type="match status" value="2"/>
</dbReference>
<comment type="caution">
    <text evidence="4">The sequence shown here is derived from an EMBL/GenBank/DDBJ whole genome shotgun (WGS) entry which is preliminary data.</text>
</comment>